<dbReference type="EMBL" id="JBHRYC010000117">
    <property type="protein sequence ID" value="MFC3640124.1"/>
    <property type="molecule type" value="Genomic_DNA"/>
</dbReference>
<organism evidence="2 3">
    <name type="scientific">Camelimonas fluminis</name>
    <dbReference type="NCBI Taxonomy" id="1576911"/>
    <lineage>
        <taxon>Bacteria</taxon>
        <taxon>Pseudomonadati</taxon>
        <taxon>Pseudomonadota</taxon>
        <taxon>Alphaproteobacteria</taxon>
        <taxon>Hyphomicrobiales</taxon>
        <taxon>Chelatococcaceae</taxon>
        <taxon>Camelimonas</taxon>
    </lineage>
</organism>
<reference evidence="3" key="1">
    <citation type="journal article" date="2019" name="Int. J. Syst. Evol. Microbiol.">
        <title>The Global Catalogue of Microorganisms (GCM) 10K type strain sequencing project: providing services to taxonomists for standard genome sequencing and annotation.</title>
        <authorList>
            <consortium name="The Broad Institute Genomics Platform"/>
            <consortium name="The Broad Institute Genome Sequencing Center for Infectious Disease"/>
            <person name="Wu L."/>
            <person name="Ma J."/>
        </authorList>
    </citation>
    <scope>NUCLEOTIDE SEQUENCE [LARGE SCALE GENOMIC DNA]</scope>
    <source>
        <strain evidence="3">KCTC 42282</strain>
    </source>
</reference>
<feature type="compositionally biased region" description="Basic residues" evidence="1">
    <location>
        <begin position="42"/>
        <end position="52"/>
    </location>
</feature>
<keyword evidence="3" id="KW-1185">Reference proteome</keyword>
<evidence type="ECO:0000256" key="1">
    <source>
        <dbReference type="SAM" id="MobiDB-lite"/>
    </source>
</evidence>
<sequence length="458" mass="52431">MQRDIDILKAEVRVIEIATASGRYDRDAGLAAAEQHGVYKGAPKRGRGHPRKYVSDEARPPRQTRAKTADGRLRFAAGDAVRRKRGGVDPVCDNVSSVTASTARGVAAPGLAPEFERRMLSTVAMPDAHDAAPELAVETNVQPYPADGVEGGSDLPPGEPEPAAKRFGVEIVRIKYKRDPFDEGPDPALRELRTLHAAMNQEWLKHQIDETTYERLPYDFSHPHDPSKVPPELLRAFRGFGLPWVYPIDPRDVDKRSTDVTPRMCEEDFGKWVGPALFPDSDDMQKDAAEYLELYRRPYALWGMHSTEFERAVRIERDRPSIWPVLAKRVEYVEFYHHVYKRGEITLDHAKVLTAWEDVYTISRLTYHQQHAFHRGEKFMKWFEGFSVLDLRNWAGSDLGKHRECRTYSGFPKWAFPERLHAKILRGDFLEPWSDLRYEAPTEAEFAEFVREHRGLIG</sequence>
<name>A0ABV7UQ13_9HYPH</name>
<feature type="region of interest" description="Disordered" evidence="1">
    <location>
        <begin position="34"/>
        <end position="69"/>
    </location>
</feature>
<evidence type="ECO:0000313" key="2">
    <source>
        <dbReference type="EMBL" id="MFC3640124.1"/>
    </source>
</evidence>
<protein>
    <submittedName>
        <fullName evidence="2">Uncharacterized protein</fullName>
    </submittedName>
</protein>
<proteinExistence type="predicted"/>
<accession>A0ABV7UQ13</accession>
<dbReference type="Proteomes" id="UP001595704">
    <property type="component" value="Unassembled WGS sequence"/>
</dbReference>
<comment type="caution">
    <text evidence="2">The sequence shown here is derived from an EMBL/GenBank/DDBJ whole genome shotgun (WGS) entry which is preliminary data.</text>
</comment>
<evidence type="ECO:0000313" key="3">
    <source>
        <dbReference type="Proteomes" id="UP001595704"/>
    </source>
</evidence>
<gene>
    <name evidence="2" type="ORF">ACFONL_22560</name>
</gene>
<dbReference type="RefSeq" id="WP_191321321.1">
    <property type="nucleotide sequence ID" value="NZ_BNCG01000064.1"/>
</dbReference>